<keyword evidence="13" id="KW-1185">Reference proteome</keyword>
<evidence type="ECO:0000256" key="3">
    <source>
        <dbReference type="ARBA" id="ARBA00022618"/>
    </source>
</evidence>
<dbReference type="CDD" id="cd20404">
    <property type="entry name" value="Tudor_Agenet_AtEML-like"/>
    <property type="match status" value="1"/>
</dbReference>
<feature type="compositionally biased region" description="Polar residues" evidence="11">
    <location>
        <begin position="265"/>
        <end position="280"/>
    </location>
</feature>
<feature type="compositionally biased region" description="Polar residues" evidence="11">
    <location>
        <begin position="499"/>
        <end position="508"/>
    </location>
</feature>
<evidence type="ECO:0000256" key="11">
    <source>
        <dbReference type="SAM" id="MobiDB-lite"/>
    </source>
</evidence>
<feature type="compositionally biased region" description="Polar residues" evidence="11">
    <location>
        <begin position="523"/>
        <end position="541"/>
    </location>
</feature>
<dbReference type="GO" id="GO:0035825">
    <property type="term" value="P:homologous recombination"/>
    <property type="evidence" value="ECO:0007669"/>
    <property type="project" value="UniProtKB-ARBA"/>
</dbReference>
<feature type="region of interest" description="Disordered" evidence="11">
    <location>
        <begin position="801"/>
        <end position="832"/>
    </location>
</feature>
<dbReference type="SUPFAM" id="SSF63748">
    <property type="entry name" value="Tudor/PWWP/MBT"/>
    <property type="match status" value="1"/>
</dbReference>
<evidence type="ECO:0000256" key="5">
    <source>
        <dbReference type="ARBA" id="ARBA00022763"/>
    </source>
</evidence>
<feature type="compositionally biased region" description="Polar residues" evidence="11">
    <location>
        <begin position="470"/>
        <end position="480"/>
    </location>
</feature>
<comment type="function">
    <text evidence="10">Cohesin cofactor dispensable during the meiotic division but playing an important role in DNA repair by homologous recombination (HR) probably by helping SMC5/SMC6 complex. Regulator of sister chromatid cohesion in mitosis which may stabilize cohesin complex association with chromatin. May couple sister chromatid cohesion during mitosis to DNA replication. Cohesion ensures that chromosome partitioning is accurate in both meiotic and mitotic cells and plays an important role in DNA repair.</text>
</comment>
<dbReference type="Gene3D" id="2.30.30.140">
    <property type="match status" value="1"/>
</dbReference>
<feature type="compositionally biased region" description="Basic and acidic residues" evidence="11">
    <location>
        <begin position="481"/>
        <end position="495"/>
    </location>
</feature>
<dbReference type="InterPro" id="IPR016024">
    <property type="entry name" value="ARM-type_fold"/>
</dbReference>
<dbReference type="GO" id="GO:0006281">
    <property type="term" value="P:DNA repair"/>
    <property type="evidence" value="ECO:0007669"/>
    <property type="project" value="UniProtKB-KW"/>
</dbReference>
<evidence type="ECO:0000256" key="2">
    <source>
        <dbReference type="ARBA" id="ARBA00006254"/>
    </source>
</evidence>
<dbReference type="GO" id="GO:0051301">
    <property type="term" value="P:cell division"/>
    <property type="evidence" value="ECO:0007669"/>
    <property type="project" value="UniProtKB-KW"/>
</dbReference>
<evidence type="ECO:0000256" key="10">
    <source>
        <dbReference type="ARBA" id="ARBA00058864"/>
    </source>
</evidence>
<dbReference type="InterPro" id="IPR039776">
    <property type="entry name" value="Pds5"/>
</dbReference>
<keyword evidence="4" id="KW-0677">Repeat</keyword>
<evidence type="ECO:0000256" key="1">
    <source>
        <dbReference type="ARBA" id="ARBA00004123"/>
    </source>
</evidence>
<feature type="compositionally biased region" description="Basic and acidic residues" evidence="11">
    <location>
        <begin position="450"/>
        <end position="461"/>
    </location>
</feature>
<feature type="compositionally biased region" description="Basic and acidic residues" evidence="11">
    <location>
        <begin position="294"/>
        <end position="336"/>
    </location>
</feature>
<comment type="subcellular location">
    <subcellularLocation>
        <location evidence="1">Nucleus</location>
    </subcellularLocation>
</comment>
<dbReference type="EMBL" id="AP015042">
    <property type="protein sequence ID" value="BAT98626.1"/>
    <property type="molecule type" value="Genomic_DNA"/>
</dbReference>
<gene>
    <name evidence="12" type="primary">Vigan.09G229400</name>
    <name evidence="12" type="ORF">VIGAN_09229400</name>
</gene>
<dbReference type="GO" id="GO:0005634">
    <property type="term" value="C:nucleus"/>
    <property type="evidence" value="ECO:0007669"/>
    <property type="project" value="UniProtKB-SubCell"/>
</dbReference>
<organism evidence="12 13">
    <name type="scientific">Vigna angularis var. angularis</name>
    <dbReference type="NCBI Taxonomy" id="157739"/>
    <lineage>
        <taxon>Eukaryota</taxon>
        <taxon>Viridiplantae</taxon>
        <taxon>Streptophyta</taxon>
        <taxon>Embryophyta</taxon>
        <taxon>Tracheophyta</taxon>
        <taxon>Spermatophyta</taxon>
        <taxon>Magnoliopsida</taxon>
        <taxon>eudicotyledons</taxon>
        <taxon>Gunneridae</taxon>
        <taxon>Pentapetalae</taxon>
        <taxon>rosids</taxon>
        <taxon>fabids</taxon>
        <taxon>Fabales</taxon>
        <taxon>Fabaceae</taxon>
        <taxon>Papilionoideae</taxon>
        <taxon>50 kb inversion clade</taxon>
        <taxon>NPAAA clade</taxon>
        <taxon>indigoferoid/millettioid clade</taxon>
        <taxon>Phaseoleae</taxon>
        <taxon>Vigna</taxon>
    </lineage>
</organism>
<keyword evidence="7" id="KW-0234">DNA repair</keyword>
<dbReference type="OrthoDB" id="200660at2759"/>
<sequence length="832" mass="93076">MCKHSDLKMASPEETERSVAKKLRHLGRKLLKGSSLHKLLQLLHKLELVLSTLDQEPTKLIQESLVPCMKALISDELLRHADEDVKILVISCISEIARITAPDAPYDDEQMKEIFKLTVASFEKLSHISGCAYEKVLIILENVNKVRLCLVMLDLECNDLVIEMFQHFLRFIRSNHPCSAFHSMESIMTMILQESEQISPDLLRPLLDSVGNENRTVSPMSGTLGEKVIRNCTAKLKPYLMKAVESSGRAINEYAQIVTDICQNESESPQCDDSNGSKKTVVQEAENKLNVPNDAKEQPHDETKGHEPNVTGKRDVQILDDTKSNRRSILDGEVTKKTGSKRRSCSEISKNSKKGSAKTKLETENLESVQEPKSETQLNTVPRKRGRKPNSLMNAEEGYDHSWICRETEVGRSTLSRKSCDSRFPFRSSEKATSRKDKLHRKHKTVSETLVHKPKSEDIAKTTKLRRTHNISNDFPPNDTSEGREASASKPKADDNADASPSTNNNISDGCHSKRGRRRKLNITGNQGVHSNSLSMLKDNSNPPPQKISLDSPTVRLEKESEARNISEQKPIRKIKFSLRLDGKLVMGPESAANGEPNDSCGEEGKHKSSMNDEPASIKEGTFSTQTNVKKRRRLDATPNEGLNKLSAVKDLTAESASKTLNSVKETPQARLRRRHSDVSAKASECLYKDKSLVGKRIKVWWPKDKTFYEGVIESYDPIKGKHKILYADGDVEVLNLKKQKWTVVDVSLDKEGLTLQRLAEASDVAEKDKEKSELVSAKATTIKSQSRLVCKPETVKHAHAHAVEKSGLGDDSPVIVSRNDSKKPKNQKRNS</sequence>
<dbReference type="AlphaFoldDB" id="A0A0S3T194"/>
<proteinExistence type="inferred from homology"/>
<evidence type="ECO:0000256" key="6">
    <source>
        <dbReference type="ARBA" id="ARBA00022776"/>
    </source>
</evidence>
<accession>A0A0S3T194</accession>
<evidence type="ECO:0008006" key="14">
    <source>
        <dbReference type="Google" id="ProtNLM"/>
    </source>
</evidence>
<reference evidence="12 13" key="1">
    <citation type="journal article" date="2015" name="Sci. Rep.">
        <title>The power of single molecule real-time sequencing technology in the de novo assembly of a eukaryotic genome.</title>
        <authorList>
            <person name="Sakai H."/>
            <person name="Naito K."/>
            <person name="Ogiso-Tanaka E."/>
            <person name="Takahashi Y."/>
            <person name="Iseki K."/>
            <person name="Muto C."/>
            <person name="Satou K."/>
            <person name="Teruya K."/>
            <person name="Shiroma A."/>
            <person name="Shimoji M."/>
            <person name="Hirano T."/>
            <person name="Itoh T."/>
            <person name="Kaga A."/>
            <person name="Tomooka N."/>
        </authorList>
    </citation>
    <scope>NUCLEOTIDE SEQUENCE [LARGE SCALE GENOMIC DNA]</scope>
    <source>
        <strain evidence="13">cv. Shumari</strain>
    </source>
</reference>
<feature type="region of interest" description="Disordered" evidence="11">
    <location>
        <begin position="588"/>
        <end position="621"/>
    </location>
</feature>
<name>A0A0S3T194_PHAAN</name>
<dbReference type="SUPFAM" id="SSF48371">
    <property type="entry name" value="ARM repeat"/>
    <property type="match status" value="1"/>
</dbReference>
<keyword evidence="6" id="KW-0498">Mitosis</keyword>
<dbReference type="GO" id="GO:0000785">
    <property type="term" value="C:chromatin"/>
    <property type="evidence" value="ECO:0007669"/>
    <property type="project" value="TreeGrafter"/>
</dbReference>
<feature type="region of interest" description="Disordered" evidence="11">
    <location>
        <begin position="265"/>
        <end position="394"/>
    </location>
</feature>
<dbReference type="PANTHER" id="PTHR12663">
    <property type="entry name" value="ANDROGEN INDUCED INHIBITOR OF PROLIFERATION AS3 / PDS5-RELATED"/>
    <property type="match status" value="1"/>
</dbReference>
<evidence type="ECO:0000313" key="13">
    <source>
        <dbReference type="Proteomes" id="UP000291084"/>
    </source>
</evidence>
<keyword evidence="5" id="KW-0227">DNA damage</keyword>
<dbReference type="FunFam" id="2.30.30.140:FF:000033">
    <property type="entry name" value="Binding protein"/>
    <property type="match status" value="1"/>
</dbReference>
<dbReference type="GO" id="GO:0009556">
    <property type="term" value="P:microsporogenesis"/>
    <property type="evidence" value="ECO:0007669"/>
    <property type="project" value="UniProtKB-ARBA"/>
</dbReference>
<keyword evidence="9" id="KW-0131">Cell cycle</keyword>
<feature type="region of interest" description="Disordered" evidence="11">
    <location>
        <begin position="414"/>
        <end position="566"/>
    </location>
</feature>
<evidence type="ECO:0000313" key="12">
    <source>
        <dbReference type="EMBL" id="BAT98626.1"/>
    </source>
</evidence>
<dbReference type="PANTHER" id="PTHR12663:SF69">
    <property type="entry name" value="SISTER CHROMATID COHESION PROTEIN PDS5 HOMOLOG E"/>
    <property type="match status" value="1"/>
</dbReference>
<keyword evidence="8" id="KW-0539">Nucleus</keyword>
<feature type="compositionally biased region" description="Basic and acidic residues" evidence="11">
    <location>
        <begin position="556"/>
        <end position="566"/>
    </location>
</feature>
<comment type="similarity">
    <text evidence="2">Belongs to the PDS5 family.</text>
</comment>
<dbReference type="GO" id="GO:0007064">
    <property type="term" value="P:mitotic sister chromatid cohesion"/>
    <property type="evidence" value="ECO:0007669"/>
    <property type="project" value="InterPro"/>
</dbReference>
<keyword evidence="3" id="KW-0132">Cell division</keyword>
<evidence type="ECO:0000256" key="4">
    <source>
        <dbReference type="ARBA" id="ARBA00022737"/>
    </source>
</evidence>
<evidence type="ECO:0000256" key="9">
    <source>
        <dbReference type="ARBA" id="ARBA00023306"/>
    </source>
</evidence>
<dbReference type="Pfam" id="PF20168">
    <property type="entry name" value="PDS5"/>
    <property type="match status" value="1"/>
</dbReference>
<dbReference type="Proteomes" id="UP000291084">
    <property type="component" value="Chromosome 9"/>
</dbReference>
<protein>
    <recommendedName>
        <fullName evidence="14">Tudor domain-containing protein</fullName>
    </recommendedName>
</protein>
<evidence type="ECO:0000256" key="8">
    <source>
        <dbReference type="ARBA" id="ARBA00023242"/>
    </source>
</evidence>
<evidence type="ECO:0000256" key="7">
    <source>
        <dbReference type="ARBA" id="ARBA00023204"/>
    </source>
</evidence>